<dbReference type="InterPro" id="IPR052523">
    <property type="entry name" value="Trichothecene_AcTrans"/>
</dbReference>
<dbReference type="SUPFAM" id="SSF55729">
    <property type="entry name" value="Acyl-CoA N-acyltransferases (Nat)"/>
    <property type="match status" value="1"/>
</dbReference>
<keyword evidence="3" id="KW-1185">Reference proteome</keyword>
<dbReference type="PANTHER" id="PTHR42791">
    <property type="entry name" value="GNAT FAMILY ACETYLTRANSFERASE"/>
    <property type="match status" value="1"/>
</dbReference>
<dbReference type="GO" id="GO:0016747">
    <property type="term" value="F:acyltransferase activity, transferring groups other than amino-acyl groups"/>
    <property type="evidence" value="ECO:0007669"/>
    <property type="project" value="InterPro"/>
</dbReference>
<evidence type="ECO:0000313" key="3">
    <source>
        <dbReference type="Proteomes" id="UP000799438"/>
    </source>
</evidence>
<feature type="domain" description="N-acetyltransferase" evidence="1">
    <location>
        <begin position="77"/>
        <end position="217"/>
    </location>
</feature>
<sequence>MPSYDDFEVSEVKSDAEFDAIIECEKASYSTPQNPMFDTWWMEHLFQSEPDPHAAAIRELSDRQLSWHKADPGSHWVKVTEKSTGKVVGASQWVVHDHNPFEKPQEPMNAYWWPEGDGRKYASLYLNRMLELRPRIMSRPNTLIEIMFVHPDYRRRGVGSLLMEWGVRMTDELGLPGFVESTADGEGLYKKFGYETVGTLNFDLSIPNPSEEWKQLQEKYPAMPGVQMYRPPGGKYPEGKKSYPWENGA</sequence>
<dbReference type="Pfam" id="PF13508">
    <property type="entry name" value="Acetyltransf_7"/>
    <property type="match status" value="1"/>
</dbReference>
<protein>
    <recommendedName>
        <fullName evidence="1">N-acetyltransferase domain-containing protein</fullName>
    </recommendedName>
</protein>
<reference evidence="2" key="1">
    <citation type="journal article" date="2020" name="Stud. Mycol.">
        <title>101 Dothideomycetes genomes: a test case for predicting lifestyles and emergence of pathogens.</title>
        <authorList>
            <person name="Haridas S."/>
            <person name="Albert R."/>
            <person name="Binder M."/>
            <person name="Bloem J."/>
            <person name="Labutti K."/>
            <person name="Salamov A."/>
            <person name="Andreopoulos B."/>
            <person name="Baker S."/>
            <person name="Barry K."/>
            <person name="Bills G."/>
            <person name="Bluhm B."/>
            <person name="Cannon C."/>
            <person name="Castanera R."/>
            <person name="Culley D."/>
            <person name="Daum C."/>
            <person name="Ezra D."/>
            <person name="Gonzalez J."/>
            <person name="Henrissat B."/>
            <person name="Kuo A."/>
            <person name="Liang C."/>
            <person name="Lipzen A."/>
            <person name="Lutzoni F."/>
            <person name="Magnuson J."/>
            <person name="Mondo S."/>
            <person name="Nolan M."/>
            <person name="Ohm R."/>
            <person name="Pangilinan J."/>
            <person name="Park H.-J."/>
            <person name="Ramirez L."/>
            <person name="Alfaro M."/>
            <person name="Sun H."/>
            <person name="Tritt A."/>
            <person name="Yoshinaga Y."/>
            <person name="Zwiers L.-H."/>
            <person name="Turgeon B."/>
            <person name="Goodwin S."/>
            <person name="Spatafora J."/>
            <person name="Crous P."/>
            <person name="Grigoriev I."/>
        </authorList>
    </citation>
    <scope>NUCLEOTIDE SEQUENCE</scope>
    <source>
        <strain evidence="2">CBS 121167</strain>
    </source>
</reference>
<dbReference type="InterPro" id="IPR000182">
    <property type="entry name" value="GNAT_dom"/>
</dbReference>
<dbReference type="Gene3D" id="3.40.630.30">
    <property type="match status" value="1"/>
</dbReference>
<dbReference type="CDD" id="cd04301">
    <property type="entry name" value="NAT_SF"/>
    <property type="match status" value="1"/>
</dbReference>
<dbReference type="GeneID" id="54299758"/>
<dbReference type="RefSeq" id="XP_033396136.1">
    <property type="nucleotide sequence ID" value="XM_033542261.1"/>
</dbReference>
<accession>A0A6A6BAP3</accession>
<dbReference type="PROSITE" id="PS51186">
    <property type="entry name" value="GNAT"/>
    <property type="match status" value="1"/>
</dbReference>
<dbReference type="OrthoDB" id="4738875at2759"/>
<dbReference type="Proteomes" id="UP000799438">
    <property type="component" value="Unassembled WGS sequence"/>
</dbReference>
<gene>
    <name evidence="2" type="ORF">K452DRAFT_299766</name>
</gene>
<dbReference type="EMBL" id="ML995490">
    <property type="protein sequence ID" value="KAF2140423.1"/>
    <property type="molecule type" value="Genomic_DNA"/>
</dbReference>
<proteinExistence type="predicted"/>
<evidence type="ECO:0000313" key="2">
    <source>
        <dbReference type="EMBL" id="KAF2140423.1"/>
    </source>
</evidence>
<dbReference type="AlphaFoldDB" id="A0A6A6BAP3"/>
<evidence type="ECO:0000259" key="1">
    <source>
        <dbReference type="PROSITE" id="PS51186"/>
    </source>
</evidence>
<dbReference type="InterPro" id="IPR016181">
    <property type="entry name" value="Acyl_CoA_acyltransferase"/>
</dbReference>
<name>A0A6A6BAP3_9PEZI</name>
<dbReference type="PANTHER" id="PTHR42791:SF5">
    <property type="entry name" value="HYPOTHETICAL ACETYLTRANSFERASE (EUROFUNG)"/>
    <property type="match status" value="1"/>
</dbReference>
<organism evidence="2 3">
    <name type="scientific">Aplosporella prunicola CBS 121167</name>
    <dbReference type="NCBI Taxonomy" id="1176127"/>
    <lineage>
        <taxon>Eukaryota</taxon>
        <taxon>Fungi</taxon>
        <taxon>Dikarya</taxon>
        <taxon>Ascomycota</taxon>
        <taxon>Pezizomycotina</taxon>
        <taxon>Dothideomycetes</taxon>
        <taxon>Dothideomycetes incertae sedis</taxon>
        <taxon>Botryosphaeriales</taxon>
        <taxon>Aplosporellaceae</taxon>
        <taxon>Aplosporella</taxon>
    </lineage>
</organism>